<dbReference type="InterPro" id="IPR050784">
    <property type="entry name" value="IAP"/>
</dbReference>
<dbReference type="OrthoDB" id="774873at2759"/>
<dbReference type="PANTHER" id="PTHR10044">
    <property type="entry name" value="INHIBITOR OF APOPTOSIS"/>
    <property type="match status" value="1"/>
</dbReference>
<feature type="region of interest" description="Disordered" evidence="4">
    <location>
        <begin position="111"/>
        <end position="202"/>
    </location>
</feature>
<proteinExistence type="predicted"/>
<dbReference type="InterPro" id="IPR001841">
    <property type="entry name" value="Znf_RING"/>
</dbReference>
<evidence type="ECO:0000256" key="3">
    <source>
        <dbReference type="PROSITE-ProRule" id="PRU00175"/>
    </source>
</evidence>
<dbReference type="Gene3D" id="3.30.40.10">
    <property type="entry name" value="Zinc/RING finger domain, C3HC4 (zinc finger)"/>
    <property type="match status" value="1"/>
</dbReference>
<dbReference type="GO" id="GO:0005737">
    <property type="term" value="C:cytoplasm"/>
    <property type="evidence" value="ECO:0007669"/>
    <property type="project" value="TreeGrafter"/>
</dbReference>
<dbReference type="STRING" id="151549.A0A4C2A325"/>
<name>A0A4C2A325_EUMVA</name>
<evidence type="ECO:0000256" key="1">
    <source>
        <dbReference type="ARBA" id="ARBA00022771"/>
    </source>
</evidence>
<keyword evidence="1 3" id="KW-0863">Zinc-finger</keyword>
<dbReference type="InterPro" id="IPR013083">
    <property type="entry name" value="Znf_RING/FYVE/PHD"/>
</dbReference>
<evidence type="ECO:0000256" key="2">
    <source>
        <dbReference type="ARBA" id="ARBA00022833"/>
    </source>
</evidence>
<dbReference type="CDD" id="cd16713">
    <property type="entry name" value="RING-HC_BIRC2_3_7"/>
    <property type="match status" value="1"/>
</dbReference>
<organism evidence="6 7">
    <name type="scientific">Eumeta variegata</name>
    <name type="common">Bagworm moth</name>
    <name type="synonym">Eumeta japonica</name>
    <dbReference type="NCBI Taxonomy" id="151549"/>
    <lineage>
        <taxon>Eukaryota</taxon>
        <taxon>Metazoa</taxon>
        <taxon>Ecdysozoa</taxon>
        <taxon>Arthropoda</taxon>
        <taxon>Hexapoda</taxon>
        <taxon>Insecta</taxon>
        <taxon>Pterygota</taxon>
        <taxon>Neoptera</taxon>
        <taxon>Endopterygota</taxon>
        <taxon>Lepidoptera</taxon>
        <taxon>Glossata</taxon>
        <taxon>Ditrysia</taxon>
        <taxon>Tineoidea</taxon>
        <taxon>Psychidae</taxon>
        <taxon>Oiketicinae</taxon>
        <taxon>Eumeta</taxon>
    </lineage>
</organism>
<dbReference type="PANTHER" id="PTHR10044:SF139">
    <property type="entry name" value="DEATH-ASSOCIATED INHIBITOR OF APOPTOSIS 2"/>
    <property type="match status" value="1"/>
</dbReference>
<dbReference type="Gene3D" id="1.10.8.10">
    <property type="entry name" value="DNA helicase RuvA subunit, C-terminal domain"/>
    <property type="match status" value="1"/>
</dbReference>
<dbReference type="GO" id="GO:0043027">
    <property type="term" value="F:cysteine-type endopeptidase inhibitor activity involved in apoptotic process"/>
    <property type="evidence" value="ECO:0007669"/>
    <property type="project" value="TreeGrafter"/>
</dbReference>
<reference evidence="6 7" key="1">
    <citation type="journal article" date="2019" name="Commun. Biol.">
        <title>The bagworm genome reveals a unique fibroin gene that provides high tensile strength.</title>
        <authorList>
            <person name="Kono N."/>
            <person name="Nakamura H."/>
            <person name="Ohtoshi R."/>
            <person name="Tomita M."/>
            <person name="Numata K."/>
            <person name="Arakawa K."/>
        </authorList>
    </citation>
    <scope>NUCLEOTIDE SEQUENCE [LARGE SCALE GENOMIC DNA]</scope>
</reference>
<keyword evidence="2" id="KW-0862">Zinc</keyword>
<dbReference type="GO" id="GO:0008270">
    <property type="term" value="F:zinc ion binding"/>
    <property type="evidence" value="ECO:0007669"/>
    <property type="project" value="UniProtKB-KW"/>
</dbReference>
<gene>
    <name evidence="6" type="primary">Diap2</name>
    <name evidence="6" type="ORF">EVAR_69524_1</name>
</gene>
<dbReference type="EMBL" id="BGZK01002398">
    <property type="protein sequence ID" value="GBP93623.1"/>
    <property type="molecule type" value="Genomic_DNA"/>
</dbReference>
<dbReference type="Pfam" id="PF13920">
    <property type="entry name" value="zf-C3HC4_3"/>
    <property type="match status" value="1"/>
</dbReference>
<dbReference type="GO" id="GO:0051726">
    <property type="term" value="P:regulation of cell cycle"/>
    <property type="evidence" value="ECO:0007669"/>
    <property type="project" value="TreeGrafter"/>
</dbReference>
<dbReference type="GO" id="GO:0005634">
    <property type="term" value="C:nucleus"/>
    <property type="evidence" value="ECO:0007669"/>
    <property type="project" value="TreeGrafter"/>
</dbReference>
<evidence type="ECO:0000259" key="5">
    <source>
        <dbReference type="PROSITE" id="PS50089"/>
    </source>
</evidence>
<accession>A0A4C2A325</accession>
<dbReference type="PROSITE" id="PS50089">
    <property type="entry name" value="ZF_RING_2"/>
    <property type="match status" value="1"/>
</dbReference>
<evidence type="ECO:0000313" key="6">
    <source>
        <dbReference type="EMBL" id="GBP93623.1"/>
    </source>
</evidence>
<feature type="compositionally biased region" description="Polar residues" evidence="4">
    <location>
        <begin position="188"/>
        <end position="202"/>
    </location>
</feature>
<dbReference type="SUPFAM" id="SSF57850">
    <property type="entry name" value="RING/U-box"/>
    <property type="match status" value="1"/>
</dbReference>
<dbReference type="Proteomes" id="UP000299102">
    <property type="component" value="Unassembled WGS sequence"/>
</dbReference>
<keyword evidence="7" id="KW-1185">Reference proteome</keyword>
<sequence length="265" mass="28656">MESGPALAALGAGLDAARVRRAIRRRLRTTGVPYTSSEALIDAVLDEQLSEEPWSASPHTNDLATHFLRNTLRAFAPTLASNRNICNKRHLIVVVCGTNAVEHATYPAYLPNRGDERRARPKSMSARAQPERAYTVSSSADTPEQSISPIRTLPGYTTTPGNTTNVESSNDENKDEPSEQKNKKSDTKPTSVASSPPPNITSVSLEEENRQLKEARLCKVCMDSEVSVVFLPCGHLVSCAKCGASLAACPLCRAPVRALVRAYLA</sequence>
<comment type="caution">
    <text evidence="6">The sequence shown here is derived from an EMBL/GenBank/DDBJ whole genome shotgun (WGS) entry which is preliminary data.</text>
</comment>
<dbReference type="SMART" id="SM00184">
    <property type="entry name" value="RING"/>
    <property type="match status" value="1"/>
</dbReference>
<feature type="compositionally biased region" description="Polar residues" evidence="4">
    <location>
        <begin position="135"/>
        <end position="149"/>
    </location>
</feature>
<feature type="compositionally biased region" description="Low complexity" evidence="4">
    <location>
        <begin position="152"/>
        <end position="165"/>
    </location>
</feature>
<evidence type="ECO:0000313" key="7">
    <source>
        <dbReference type="Proteomes" id="UP000299102"/>
    </source>
</evidence>
<feature type="domain" description="RING-type" evidence="5">
    <location>
        <begin position="218"/>
        <end position="253"/>
    </location>
</feature>
<dbReference type="GO" id="GO:0031398">
    <property type="term" value="P:positive regulation of protein ubiquitination"/>
    <property type="evidence" value="ECO:0007669"/>
    <property type="project" value="TreeGrafter"/>
</dbReference>
<feature type="compositionally biased region" description="Basic and acidic residues" evidence="4">
    <location>
        <begin position="171"/>
        <end position="187"/>
    </location>
</feature>
<dbReference type="FunFam" id="3.30.40.10:FF:000184">
    <property type="entry name" value="Baculoviral IAP repeat containing 2"/>
    <property type="match status" value="1"/>
</dbReference>
<dbReference type="GO" id="GO:0043066">
    <property type="term" value="P:negative regulation of apoptotic process"/>
    <property type="evidence" value="ECO:0007669"/>
    <property type="project" value="TreeGrafter"/>
</dbReference>
<keyword evidence="1 3" id="KW-0479">Metal-binding</keyword>
<evidence type="ECO:0000256" key="4">
    <source>
        <dbReference type="SAM" id="MobiDB-lite"/>
    </source>
</evidence>
<dbReference type="GO" id="GO:0004869">
    <property type="term" value="F:cysteine-type endopeptidase inhibitor activity"/>
    <property type="evidence" value="ECO:0007669"/>
    <property type="project" value="UniProtKB-ARBA"/>
</dbReference>
<dbReference type="GO" id="GO:0061630">
    <property type="term" value="F:ubiquitin protein ligase activity"/>
    <property type="evidence" value="ECO:0007669"/>
    <property type="project" value="TreeGrafter"/>
</dbReference>
<dbReference type="AlphaFoldDB" id="A0A4C2A325"/>
<protein>
    <submittedName>
        <fullName evidence="6">Death-associated inhibitor of apoptosis 2</fullName>
    </submittedName>
</protein>